<proteinExistence type="predicted"/>
<protein>
    <submittedName>
        <fullName evidence="1">TPR domain protein</fullName>
    </submittedName>
</protein>
<gene>
    <name evidence="1" type="ORF">A2U01_0030162</name>
</gene>
<dbReference type="Gene3D" id="1.25.40.10">
    <property type="entry name" value="Tetratricopeptide repeat domain"/>
    <property type="match status" value="1"/>
</dbReference>
<feature type="non-terminal residue" evidence="1">
    <location>
        <position position="1"/>
    </location>
</feature>
<reference evidence="1 2" key="1">
    <citation type="journal article" date="2018" name="Front. Plant Sci.">
        <title>Red Clover (Trifolium pratense) and Zigzag Clover (T. medium) - A Picture of Genomic Similarities and Differences.</title>
        <authorList>
            <person name="Dluhosova J."/>
            <person name="Istvanek J."/>
            <person name="Nedelnik J."/>
            <person name="Repkova J."/>
        </authorList>
    </citation>
    <scope>NUCLEOTIDE SEQUENCE [LARGE SCALE GENOMIC DNA]</scope>
    <source>
        <strain evidence="2">cv. 10/8</strain>
        <tissue evidence="1">Leaf</tissue>
    </source>
</reference>
<evidence type="ECO:0000313" key="2">
    <source>
        <dbReference type="Proteomes" id="UP000265520"/>
    </source>
</evidence>
<feature type="non-terminal residue" evidence="1">
    <location>
        <position position="57"/>
    </location>
</feature>
<dbReference type="InterPro" id="IPR011990">
    <property type="entry name" value="TPR-like_helical_dom_sf"/>
</dbReference>
<comment type="caution">
    <text evidence="1">The sequence shown here is derived from an EMBL/GenBank/DDBJ whole genome shotgun (WGS) entry which is preliminary data.</text>
</comment>
<dbReference type="EMBL" id="LXQA010071327">
    <property type="protein sequence ID" value="MCI09079.1"/>
    <property type="molecule type" value="Genomic_DNA"/>
</dbReference>
<dbReference type="SUPFAM" id="SSF48452">
    <property type="entry name" value="TPR-like"/>
    <property type="match status" value="1"/>
</dbReference>
<organism evidence="1 2">
    <name type="scientific">Trifolium medium</name>
    <dbReference type="NCBI Taxonomy" id="97028"/>
    <lineage>
        <taxon>Eukaryota</taxon>
        <taxon>Viridiplantae</taxon>
        <taxon>Streptophyta</taxon>
        <taxon>Embryophyta</taxon>
        <taxon>Tracheophyta</taxon>
        <taxon>Spermatophyta</taxon>
        <taxon>Magnoliopsida</taxon>
        <taxon>eudicotyledons</taxon>
        <taxon>Gunneridae</taxon>
        <taxon>Pentapetalae</taxon>
        <taxon>rosids</taxon>
        <taxon>fabids</taxon>
        <taxon>Fabales</taxon>
        <taxon>Fabaceae</taxon>
        <taxon>Papilionoideae</taxon>
        <taxon>50 kb inversion clade</taxon>
        <taxon>NPAAA clade</taxon>
        <taxon>Hologalegina</taxon>
        <taxon>IRL clade</taxon>
        <taxon>Trifolieae</taxon>
        <taxon>Trifolium</taxon>
    </lineage>
</organism>
<keyword evidence="2" id="KW-1185">Reference proteome</keyword>
<name>A0A392PC62_9FABA</name>
<dbReference type="PANTHER" id="PTHR26312">
    <property type="entry name" value="TETRATRICOPEPTIDE REPEAT PROTEIN 5"/>
    <property type="match status" value="1"/>
</dbReference>
<dbReference type="Proteomes" id="UP000265520">
    <property type="component" value="Unassembled WGS sequence"/>
</dbReference>
<dbReference type="PANTHER" id="PTHR26312:SF225">
    <property type="entry name" value="TPR REPEAT PROTEIN"/>
    <property type="match status" value="1"/>
</dbReference>
<evidence type="ECO:0000313" key="1">
    <source>
        <dbReference type="EMBL" id="MCI09079.1"/>
    </source>
</evidence>
<dbReference type="AlphaFoldDB" id="A0A392PC62"/>
<accession>A0A392PC62</accession>
<sequence>CKQDLEGAEEYYSRAILADPNDGEVLSQYGKLIWELHHDQERASSYFERAVQASPED</sequence>